<dbReference type="AlphaFoldDB" id="A0A7C8BW06"/>
<keyword evidence="3" id="KW-1185">Reference proteome</keyword>
<dbReference type="RefSeq" id="WP_151431436.1">
    <property type="nucleotide sequence ID" value="NZ_JANJZI010000002.1"/>
</dbReference>
<accession>A0A7C8BW06</accession>
<sequence length="128" mass="14673">MRWRPWEIEYLEAHAGDGAEAVASHLGRSVNSVQVQASRLRVSLRRSWECPRCGRVVHSPLNGATGWCLKCHAAASRDKAADANRRVRAELQAEESAIADIKRDRQRIYADTHRKRAKLRELRKFRES</sequence>
<organism evidence="2 3">
    <name type="scientific">Adlercreutzia muris</name>
    <dbReference type="NCBI Taxonomy" id="1796610"/>
    <lineage>
        <taxon>Bacteria</taxon>
        <taxon>Bacillati</taxon>
        <taxon>Actinomycetota</taxon>
        <taxon>Coriobacteriia</taxon>
        <taxon>Eggerthellales</taxon>
        <taxon>Eggerthellaceae</taxon>
        <taxon>Adlercreutzia</taxon>
    </lineage>
</organism>
<dbReference type="EMBL" id="WAJS01000030">
    <property type="protein sequence ID" value="KAB1642780.1"/>
    <property type="molecule type" value="Genomic_DNA"/>
</dbReference>
<protein>
    <submittedName>
        <fullName evidence="2">Uncharacterized protein</fullName>
    </submittedName>
</protein>
<keyword evidence="1" id="KW-0175">Coiled coil</keyword>
<feature type="coiled-coil region" evidence="1">
    <location>
        <begin position="77"/>
        <end position="104"/>
    </location>
</feature>
<reference evidence="2 3" key="1">
    <citation type="submission" date="2019-09" db="EMBL/GenBank/DDBJ databases">
        <title>Whole genome shotgun sequencing (WGS) of Ellagibacter isourolithinifaciens DSM 104140(T) and Adlercreutzia muris DSM 29508(T).</title>
        <authorList>
            <person name="Stoll D.A."/>
            <person name="Danylec N."/>
            <person name="Huch M."/>
        </authorList>
    </citation>
    <scope>NUCLEOTIDE SEQUENCE [LARGE SCALE GENOMIC DNA]</scope>
    <source>
        <strain evidence="2 3">DSM 29508</strain>
    </source>
</reference>
<evidence type="ECO:0000313" key="2">
    <source>
        <dbReference type="EMBL" id="KAB1642780.1"/>
    </source>
</evidence>
<evidence type="ECO:0000313" key="3">
    <source>
        <dbReference type="Proteomes" id="UP000479639"/>
    </source>
</evidence>
<dbReference type="Proteomes" id="UP000479639">
    <property type="component" value="Unassembled WGS sequence"/>
</dbReference>
<comment type="caution">
    <text evidence="2">The sequence shown here is derived from an EMBL/GenBank/DDBJ whole genome shotgun (WGS) entry which is preliminary data.</text>
</comment>
<evidence type="ECO:0000256" key="1">
    <source>
        <dbReference type="SAM" id="Coils"/>
    </source>
</evidence>
<gene>
    <name evidence="2" type="ORF">F8D48_09140</name>
</gene>
<name>A0A7C8BW06_9ACTN</name>
<proteinExistence type="predicted"/>